<comment type="similarity">
    <text evidence="1">Belongs to the metallo-dependent hydrolases superfamily. TatD-type hydrolase family.</text>
</comment>
<dbReference type="AlphaFoldDB" id="A0A383RIF3"/>
<dbReference type="PANTHER" id="PTHR46317">
    <property type="entry name" value="HYDROLASE OF PHP SUPERFAMILY-RELATED PROTEIN"/>
    <property type="match status" value="1"/>
</dbReference>
<reference evidence="6" key="1">
    <citation type="submission" date="2018-08" db="EMBL/GenBank/DDBJ databases">
        <authorList>
            <person name="Chevrot R."/>
        </authorList>
    </citation>
    <scope>NUCLEOTIDE SEQUENCE [LARGE SCALE GENOMIC DNA]</scope>
</reference>
<dbReference type="RefSeq" id="WP_138188499.1">
    <property type="nucleotide sequence ID" value="NZ_LS992241.1"/>
</dbReference>
<dbReference type="PIRSF" id="PIRSF005902">
    <property type="entry name" value="DNase_TatD"/>
    <property type="match status" value="1"/>
</dbReference>
<name>A0A383RIF3_PAEAL</name>
<evidence type="ECO:0000256" key="2">
    <source>
        <dbReference type="ARBA" id="ARBA00022723"/>
    </source>
</evidence>
<dbReference type="GO" id="GO:0046872">
    <property type="term" value="F:metal ion binding"/>
    <property type="evidence" value="ECO:0007669"/>
    <property type="project" value="UniProtKB-KW"/>
</dbReference>
<dbReference type="PANTHER" id="PTHR46317:SF1">
    <property type="entry name" value="HYDROLASE, TATD FAMILY"/>
    <property type="match status" value="1"/>
</dbReference>
<feature type="binding site" evidence="4">
    <location>
        <position position="215"/>
    </location>
    <ligand>
        <name>a divalent metal cation</name>
        <dbReference type="ChEBI" id="CHEBI:60240"/>
        <label>1</label>
    </ligand>
</feature>
<dbReference type="Gene3D" id="3.20.20.140">
    <property type="entry name" value="Metal-dependent hydrolases"/>
    <property type="match status" value="1"/>
</dbReference>
<gene>
    <name evidence="5" type="ORF">PBLR_15049</name>
</gene>
<keyword evidence="3" id="KW-0378">Hydrolase</keyword>
<evidence type="ECO:0000256" key="1">
    <source>
        <dbReference type="ARBA" id="ARBA00009275"/>
    </source>
</evidence>
<evidence type="ECO:0000256" key="4">
    <source>
        <dbReference type="PIRSR" id="PIRSR005902-1"/>
    </source>
</evidence>
<dbReference type="Proteomes" id="UP000304148">
    <property type="component" value="Chromosome"/>
</dbReference>
<dbReference type="InterPro" id="IPR032466">
    <property type="entry name" value="Metal_Hydrolase"/>
</dbReference>
<feature type="binding site" evidence="4">
    <location>
        <position position="167"/>
    </location>
    <ligand>
        <name>a divalent metal cation</name>
        <dbReference type="ChEBI" id="CHEBI:60240"/>
        <label>2</label>
    </ligand>
</feature>
<evidence type="ECO:0000313" key="6">
    <source>
        <dbReference type="Proteomes" id="UP000304148"/>
    </source>
</evidence>
<organism evidence="5 6">
    <name type="scientific">Paenibacillus alvei</name>
    <name type="common">Bacillus alvei</name>
    <dbReference type="NCBI Taxonomy" id="44250"/>
    <lineage>
        <taxon>Bacteria</taxon>
        <taxon>Bacillati</taxon>
        <taxon>Bacillota</taxon>
        <taxon>Bacilli</taxon>
        <taxon>Bacillales</taxon>
        <taxon>Paenibacillaceae</taxon>
        <taxon>Paenibacillus</taxon>
    </lineage>
</organism>
<evidence type="ECO:0000256" key="3">
    <source>
        <dbReference type="ARBA" id="ARBA00022801"/>
    </source>
</evidence>
<feature type="binding site" evidence="4">
    <location>
        <position position="12"/>
    </location>
    <ligand>
        <name>a divalent metal cation</name>
        <dbReference type="ChEBI" id="CHEBI:60240"/>
        <label>1</label>
    </ligand>
</feature>
<proteinExistence type="inferred from homology"/>
<sequence length="266" mass="30617">MSEYDVHVVDAHIHIDGYKQASIAELEASLNHPCLDYVVAVSMNLASCRHTEQWAKRYPGKVLPAYGFHPEQVLPTADEQEGLLAWLEFHKDSMIAIGEVGLPYYMREESQKRGDSFDRLPYIELLELFVQRAAAWDLPIVLHAVYDDAPIVVDLLERYSVRRAHFHWFKGDEKTVARMANNGYFVSFTPDIHYEDEIRTLARHYPVEQVMTETDGPWPFEGSYTGRHTMPIMARDVAIEWAALRGMDIMEATKLLRANARRCYGV</sequence>
<keyword evidence="2 4" id="KW-0479">Metal-binding</keyword>
<dbReference type="SUPFAM" id="SSF51556">
    <property type="entry name" value="Metallo-dependent hydrolases"/>
    <property type="match status" value="1"/>
</dbReference>
<dbReference type="EMBL" id="LS992241">
    <property type="protein sequence ID" value="SYX86623.1"/>
    <property type="molecule type" value="Genomic_DNA"/>
</dbReference>
<feature type="binding site" evidence="4">
    <location>
        <position position="14"/>
    </location>
    <ligand>
        <name>a divalent metal cation</name>
        <dbReference type="ChEBI" id="CHEBI:60240"/>
        <label>1</label>
    </ligand>
</feature>
<dbReference type="GO" id="GO:0016788">
    <property type="term" value="F:hydrolase activity, acting on ester bonds"/>
    <property type="evidence" value="ECO:0007669"/>
    <property type="project" value="InterPro"/>
</dbReference>
<accession>A0A383RIF3</accession>
<feature type="binding site" evidence="4">
    <location>
        <position position="99"/>
    </location>
    <ligand>
        <name>a divalent metal cation</name>
        <dbReference type="ChEBI" id="CHEBI:60240"/>
        <label>1</label>
    </ligand>
</feature>
<evidence type="ECO:0000313" key="5">
    <source>
        <dbReference type="EMBL" id="SYX86623.1"/>
    </source>
</evidence>
<protein>
    <submittedName>
        <fullName evidence="5">DNAase</fullName>
    </submittedName>
</protein>
<feature type="binding site" evidence="4">
    <location>
        <position position="143"/>
    </location>
    <ligand>
        <name>a divalent metal cation</name>
        <dbReference type="ChEBI" id="CHEBI:60240"/>
        <label>2</label>
    </ligand>
</feature>
<dbReference type="Pfam" id="PF01026">
    <property type="entry name" value="TatD_DNase"/>
    <property type="match status" value="1"/>
</dbReference>
<dbReference type="CDD" id="cd01310">
    <property type="entry name" value="TatD_DNAse"/>
    <property type="match status" value="1"/>
</dbReference>
<dbReference type="InterPro" id="IPR001130">
    <property type="entry name" value="TatD-like"/>
</dbReference>